<dbReference type="PANTHER" id="PTHR20958:SF10">
    <property type="entry name" value="GH05617P-RELATED"/>
    <property type="match status" value="1"/>
</dbReference>
<dbReference type="OrthoDB" id="61870at2759"/>
<proteinExistence type="predicted"/>
<protein>
    <recommendedName>
        <fullName evidence="1">N-acetyltransferase domain-containing protein</fullName>
    </recommendedName>
</protein>
<organism evidence="2 3">
    <name type="scientific">Chironomus riparius</name>
    <dbReference type="NCBI Taxonomy" id="315576"/>
    <lineage>
        <taxon>Eukaryota</taxon>
        <taxon>Metazoa</taxon>
        <taxon>Ecdysozoa</taxon>
        <taxon>Arthropoda</taxon>
        <taxon>Hexapoda</taxon>
        <taxon>Insecta</taxon>
        <taxon>Pterygota</taxon>
        <taxon>Neoptera</taxon>
        <taxon>Endopterygota</taxon>
        <taxon>Diptera</taxon>
        <taxon>Nematocera</taxon>
        <taxon>Chironomoidea</taxon>
        <taxon>Chironomidae</taxon>
        <taxon>Chironominae</taxon>
        <taxon>Chironomus</taxon>
    </lineage>
</organism>
<dbReference type="InterPro" id="IPR016181">
    <property type="entry name" value="Acyl_CoA_acyltransferase"/>
</dbReference>
<dbReference type="Proteomes" id="UP001153620">
    <property type="component" value="Chromosome 1"/>
</dbReference>
<reference evidence="2" key="2">
    <citation type="submission" date="2022-10" db="EMBL/GenBank/DDBJ databases">
        <authorList>
            <consortium name="ENA_rothamsted_submissions"/>
            <consortium name="culmorum"/>
            <person name="King R."/>
        </authorList>
    </citation>
    <scope>NUCLEOTIDE SEQUENCE</scope>
</reference>
<dbReference type="AlphaFoldDB" id="A0A9N9RLE3"/>
<dbReference type="InterPro" id="IPR053225">
    <property type="entry name" value="Acyl-CoA_N-acyltransferase"/>
</dbReference>
<dbReference type="Pfam" id="PF08445">
    <property type="entry name" value="FR47"/>
    <property type="match status" value="1"/>
</dbReference>
<dbReference type="InterPro" id="IPR013653">
    <property type="entry name" value="GCN5-like_dom"/>
</dbReference>
<sequence length="290" mass="33994">MECDKLVEIPASDWIELRDIFLLNWPDNHVAWHTINNYVNWHRKQSYIRDLKIYSLNNSWRSDGTYVVVDRYQLFIYSLQLSNDKLKRALSLIDWTNGYLVSSFLRRHRSAVLDIISSKKLKVETEKLTFLYYLSKEEVKKKHLVAPNDITLKPLSIDEAEYVNNEWPSKCSGSDFLVKRLIDWNPNIGAFDDNNELMGWCMRLQSGPLGGLQVNKKFMRRGVGSLCVLAMCKILANINLDTFALVDELNFNSQNMFVKLGFKHTDDAYWLRTKPTNGSKMNWIDQEIYY</sequence>
<evidence type="ECO:0000313" key="2">
    <source>
        <dbReference type="EMBL" id="CAG9798405.1"/>
    </source>
</evidence>
<evidence type="ECO:0000259" key="1">
    <source>
        <dbReference type="PROSITE" id="PS51186"/>
    </source>
</evidence>
<dbReference type="EMBL" id="OU895877">
    <property type="protein sequence ID" value="CAG9798405.1"/>
    <property type="molecule type" value="Genomic_DNA"/>
</dbReference>
<dbReference type="PROSITE" id="PS51186">
    <property type="entry name" value="GNAT"/>
    <property type="match status" value="1"/>
</dbReference>
<dbReference type="InterPro" id="IPR000182">
    <property type="entry name" value="GNAT_dom"/>
</dbReference>
<dbReference type="SUPFAM" id="SSF55729">
    <property type="entry name" value="Acyl-CoA N-acyltransferases (Nat)"/>
    <property type="match status" value="1"/>
</dbReference>
<accession>A0A9N9RLE3</accession>
<dbReference type="Gene3D" id="3.40.630.30">
    <property type="match status" value="2"/>
</dbReference>
<dbReference type="GO" id="GO:0016747">
    <property type="term" value="F:acyltransferase activity, transferring groups other than amino-acyl groups"/>
    <property type="evidence" value="ECO:0007669"/>
    <property type="project" value="InterPro"/>
</dbReference>
<keyword evidence="3" id="KW-1185">Reference proteome</keyword>
<gene>
    <name evidence="2" type="ORF">CHIRRI_LOCUS1387</name>
</gene>
<evidence type="ECO:0000313" key="3">
    <source>
        <dbReference type="Proteomes" id="UP001153620"/>
    </source>
</evidence>
<reference evidence="2" key="1">
    <citation type="submission" date="2022-01" db="EMBL/GenBank/DDBJ databases">
        <authorList>
            <person name="King R."/>
        </authorList>
    </citation>
    <scope>NUCLEOTIDE SEQUENCE</scope>
</reference>
<dbReference type="PANTHER" id="PTHR20958">
    <property type="entry name" value="GLYCINE N-ACYLTRANSFERASE-LIKE PROTEIN"/>
    <property type="match status" value="1"/>
</dbReference>
<name>A0A9N9RLE3_9DIPT</name>
<feature type="domain" description="N-acetyltransferase" evidence="1">
    <location>
        <begin position="150"/>
        <end position="290"/>
    </location>
</feature>